<feature type="compositionally biased region" description="Low complexity" evidence="2">
    <location>
        <begin position="14"/>
        <end position="29"/>
    </location>
</feature>
<protein>
    <submittedName>
        <fullName evidence="3">Uncharacterized protein</fullName>
    </submittedName>
</protein>
<dbReference type="EMBL" id="MCFL01000155">
    <property type="protein sequence ID" value="ORZ29606.1"/>
    <property type="molecule type" value="Genomic_DNA"/>
</dbReference>
<gene>
    <name evidence="3" type="ORF">BCR44DRAFT_46541</name>
</gene>
<organism evidence="3 4">
    <name type="scientific">Catenaria anguillulae PL171</name>
    <dbReference type="NCBI Taxonomy" id="765915"/>
    <lineage>
        <taxon>Eukaryota</taxon>
        <taxon>Fungi</taxon>
        <taxon>Fungi incertae sedis</taxon>
        <taxon>Blastocladiomycota</taxon>
        <taxon>Blastocladiomycetes</taxon>
        <taxon>Blastocladiales</taxon>
        <taxon>Catenariaceae</taxon>
        <taxon>Catenaria</taxon>
    </lineage>
</organism>
<evidence type="ECO:0000256" key="2">
    <source>
        <dbReference type="SAM" id="MobiDB-lite"/>
    </source>
</evidence>
<dbReference type="AlphaFoldDB" id="A0A1Y2H4W9"/>
<accession>A0A1Y2H4W9</accession>
<feature type="region of interest" description="Disordered" evidence="2">
    <location>
        <begin position="14"/>
        <end position="86"/>
    </location>
</feature>
<proteinExistence type="predicted"/>
<dbReference type="Proteomes" id="UP000193411">
    <property type="component" value="Unassembled WGS sequence"/>
</dbReference>
<keyword evidence="1" id="KW-0175">Coiled coil</keyword>
<evidence type="ECO:0000313" key="4">
    <source>
        <dbReference type="Proteomes" id="UP000193411"/>
    </source>
</evidence>
<name>A0A1Y2H4W9_9FUNG</name>
<feature type="coiled-coil region" evidence="1">
    <location>
        <begin position="140"/>
        <end position="167"/>
    </location>
</feature>
<evidence type="ECO:0000256" key="1">
    <source>
        <dbReference type="SAM" id="Coils"/>
    </source>
</evidence>
<comment type="caution">
    <text evidence="3">The sequence shown here is derived from an EMBL/GenBank/DDBJ whole genome shotgun (WGS) entry which is preliminary data.</text>
</comment>
<keyword evidence="4" id="KW-1185">Reference proteome</keyword>
<feature type="non-terminal residue" evidence="3">
    <location>
        <position position="265"/>
    </location>
</feature>
<feature type="compositionally biased region" description="Polar residues" evidence="2">
    <location>
        <begin position="30"/>
        <end position="75"/>
    </location>
</feature>
<sequence length="265" mass="29077">MLSFAFASASSAASANGAPAASGSRSRSSVMSTPNSRIVHPSQTPTARSAHTANTAGQLASTPLQNRGTPLTLGTSHAALSHPRIPGSTSVGALVAEVERDPTARLQLFQAIAPLSRQQVDRVVQDMLEPAVRQGVQGALAEMREEMDGHLQRMDQIEARQNELQARHRQTRPVGRFRRQTMNASDNSMNRDLRSMALEASHGQRIASLTDEERRAARTTALQALATRVEDQDPEVQHTARVKLLRKFKPNKAVRRTRREGRMKR</sequence>
<evidence type="ECO:0000313" key="3">
    <source>
        <dbReference type="EMBL" id="ORZ29606.1"/>
    </source>
</evidence>
<reference evidence="3 4" key="1">
    <citation type="submission" date="2016-07" db="EMBL/GenBank/DDBJ databases">
        <title>Pervasive Adenine N6-methylation of Active Genes in Fungi.</title>
        <authorList>
            <consortium name="DOE Joint Genome Institute"/>
            <person name="Mondo S.J."/>
            <person name="Dannebaum R.O."/>
            <person name="Kuo R.C."/>
            <person name="Labutti K."/>
            <person name="Haridas S."/>
            <person name="Kuo A."/>
            <person name="Salamov A."/>
            <person name="Ahrendt S.R."/>
            <person name="Lipzen A."/>
            <person name="Sullivan W."/>
            <person name="Andreopoulos W.B."/>
            <person name="Clum A."/>
            <person name="Lindquist E."/>
            <person name="Daum C."/>
            <person name="Ramamoorthy G.K."/>
            <person name="Gryganskyi A."/>
            <person name="Culley D."/>
            <person name="Magnuson J.K."/>
            <person name="James T.Y."/>
            <person name="O'Malley M.A."/>
            <person name="Stajich J.E."/>
            <person name="Spatafora J.W."/>
            <person name="Visel A."/>
            <person name="Grigoriev I.V."/>
        </authorList>
    </citation>
    <scope>NUCLEOTIDE SEQUENCE [LARGE SCALE GENOMIC DNA]</scope>
    <source>
        <strain evidence="3 4">PL171</strain>
    </source>
</reference>